<comment type="subcellular location">
    <subcellularLocation>
        <location evidence="6">Cell membrane</location>
        <topology evidence="6">Multi-pass membrane protein</topology>
    </subcellularLocation>
    <subcellularLocation>
        <location evidence="1">Membrane</location>
        <topology evidence="1">Multi-pass membrane protein</topology>
    </subcellularLocation>
</comment>
<protein>
    <recommendedName>
        <fullName evidence="6">Probable membrane transporter protein</fullName>
    </recommendedName>
</protein>
<evidence type="ECO:0000256" key="2">
    <source>
        <dbReference type="ARBA" id="ARBA00009142"/>
    </source>
</evidence>
<feature type="transmembrane region" description="Helical" evidence="6">
    <location>
        <begin position="179"/>
        <end position="201"/>
    </location>
</feature>
<evidence type="ECO:0000256" key="3">
    <source>
        <dbReference type="ARBA" id="ARBA00022692"/>
    </source>
</evidence>
<accession>A0A081FY40</accession>
<feature type="transmembrane region" description="Helical" evidence="6">
    <location>
        <begin position="6"/>
        <end position="35"/>
    </location>
</feature>
<dbReference type="InterPro" id="IPR002781">
    <property type="entry name" value="TM_pro_TauE-like"/>
</dbReference>
<evidence type="ECO:0000256" key="5">
    <source>
        <dbReference type="ARBA" id="ARBA00023136"/>
    </source>
</evidence>
<feature type="transmembrane region" description="Helical" evidence="6">
    <location>
        <begin position="145"/>
        <end position="167"/>
    </location>
</feature>
<sequence length="269" mass="28057">MLLTFALYLLLGAIAGFVAGLFGIGGGLLIVPVLIFTFGLQGMAPEVLTHAAVATSLGTIVFTSIASVRAHHQKGAVRWNLFPYLSVGILAGALGGVWIAGALSGSVLQLLFGCFTLTVAAQMIFDLRPSAGGRDPATPELAVAGGLVGCASAIFGIGGGTLTVPYLHWRRSSMQQAVATSAACGLPIALVGALGNIWTGWDVPQMPGWHLGYIYLPALIGIVLTSSFAARFGARLAHSLPQRRLKVVFAMLLTVVGLRFLLINLFSRM</sequence>
<keyword evidence="8" id="KW-1185">Reference proteome</keyword>
<comment type="similarity">
    <text evidence="2 6">Belongs to the 4-toluene sulfonate uptake permease (TSUP) (TC 2.A.102) family.</text>
</comment>
<evidence type="ECO:0000256" key="1">
    <source>
        <dbReference type="ARBA" id="ARBA00004141"/>
    </source>
</evidence>
<name>A0A081FY40_9GAMM</name>
<dbReference type="PANTHER" id="PTHR43483">
    <property type="entry name" value="MEMBRANE TRANSPORTER PROTEIN HI_0806-RELATED"/>
    <property type="match status" value="1"/>
</dbReference>
<dbReference type="AlphaFoldDB" id="A0A081FY40"/>
<dbReference type="GO" id="GO:0005886">
    <property type="term" value="C:plasma membrane"/>
    <property type="evidence" value="ECO:0007669"/>
    <property type="project" value="UniProtKB-SubCell"/>
</dbReference>
<dbReference type="STRING" id="1232683.ADIMK_2224"/>
<keyword evidence="3 6" id="KW-0812">Transmembrane</keyword>
<organism evidence="7 8">
    <name type="scientific">Marinobacterium lacunae</name>
    <dbReference type="NCBI Taxonomy" id="1232683"/>
    <lineage>
        <taxon>Bacteria</taxon>
        <taxon>Pseudomonadati</taxon>
        <taxon>Pseudomonadota</taxon>
        <taxon>Gammaproteobacteria</taxon>
        <taxon>Oceanospirillales</taxon>
        <taxon>Oceanospirillaceae</taxon>
        <taxon>Marinobacterium</taxon>
    </lineage>
</organism>
<dbReference type="Pfam" id="PF01925">
    <property type="entry name" value="TauE"/>
    <property type="match status" value="1"/>
</dbReference>
<gene>
    <name evidence="7" type="ORF">ADIMK_2224</name>
</gene>
<feature type="transmembrane region" description="Helical" evidence="6">
    <location>
        <begin position="213"/>
        <end position="233"/>
    </location>
</feature>
<dbReference type="PANTHER" id="PTHR43483:SF3">
    <property type="entry name" value="MEMBRANE TRANSPORTER PROTEIN HI_0806-RELATED"/>
    <property type="match status" value="1"/>
</dbReference>
<dbReference type="RefSeq" id="WP_036187906.1">
    <property type="nucleotide sequence ID" value="NZ_JMQN01000036.1"/>
</dbReference>
<feature type="transmembrane region" description="Helical" evidence="6">
    <location>
        <begin position="245"/>
        <end position="266"/>
    </location>
</feature>
<dbReference type="PATRIC" id="fig|1232683.4.peg.2183"/>
<evidence type="ECO:0000313" key="8">
    <source>
        <dbReference type="Proteomes" id="UP000028252"/>
    </source>
</evidence>
<comment type="caution">
    <text evidence="7">The sequence shown here is derived from an EMBL/GenBank/DDBJ whole genome shotgun (WGS) entry which is preliminary data.</text>
</comment>
<dbReference type="EMBL" id="JMQN01000036">
    <property type="protein sequence ID" value="KEA63445.1"/>
    <property type="molecule type" value="Genomic_DNA"/>
</dbReference>
<dbReference type="eggNOG" id="COG0730">
    <property type="taxonomic scope" value="Bacteria"/>
</dbReference>
<keyword evidence="4 6" id="KW-1133">Transmembrane helix</keyword>
<feature type="transmembrane region" description="Helical" evidence="6">
    <location>
        <begin position="47"/>
        <end position="69"/>
    </location>
</feature>
<proteinExistence type="inferred from homology"/>
<reference evidence="7 8" key="1">
    <citation type="submission" date="2014-04" db="EMBL/GenBank/DDBJ databases">
        <title>Marinobacterium kochiensis sp. nov., isolated from sediment sample collected from Kochi backwaters in Kerala, India.</title>
        <authorList>
            <person name="Singh A."/>
            <person name="Pinnaka A.K."/>
        </authorList>
    </citation>
    <scope>NUCLEOTIDE SEQUENCE [LARGE SCALE GENOMIC DNA]</scope>
    <source>
        <strain evidence="7 8">AK27</strain>
    </source>
</reference>
<evidence type="ECO:0000313" key="7">
    <source>
        <dbReference type="EMBL" id="KEA63445.1"/>
    </source>
</evidence>
<evidence type="ECO:0000256" key="6">
    <source>
        <dbReference type="RuleBase" id="RU363041"/>
    </source>
</evidence>
<evidence type="ECO:0000256" key="4">
    <source>
        <dbReference type="ARBA" id="ARBA00022989"/>
    </source>
</evidence>
<dbReference type="OrthoDB" id="457670at2"/>
<dbReference type="Proteomes" id="UP000028252">
    <property type="component" value="Unassembled WGS sequence"/>
</dbReference>
<keyword evidence="6" id="KW-1003">Cell membrane</keyword>
<keyword evidence="5 6" id="KW-0472">Membrane</keyword>
<feature type="transmembrane region" description="Helical" evidence="6">
    <location>
        <begin position="81"/>
        <end position="100"/>
    </location>
</feature>